<feature type="non-terminal residue" evidence="7">
    <location>
        <position position="98"/>
    </location>
</feature>
<evidence type="ECO:0000256" key="1">
    <source>
        <dbReference type="ARBA" id="ARBA00004141"/>
    </source>
</evidence>
<evidence type="ECO:0000256" key="3">
    <source>
        <dbReference type="ARBA" id="ARBA00022692"/>
    </source>
</evidence>
<evidence type="ECO:0000256" key="6">
    <source>
        <dbReference type="SAM" id="Phobius"/>
    </source>
</evidence>
<reference evidence="7" key="1">
    <citation type="submission" date="2014-06" db="EMBL/GenBank/DDBJ databases">
        <title>Diversity of proteorhodopsin-containing bacteria in marine environments as revealed by Illumina amplicon sequencing.</title>
        <authorList>
            <person name="Boeuf D."/>
            <person name="Audic S."/>
            <person name="Mahe F."/>
            <person name="Jeanthon C."/>
        </authorList>
    </citation>
    <scope>NUCLEOTIDE SEQUENCE</scope>
</reference>
<proteinExistence type="inferred from homology"/>
<feature type="non-terminal residue" evidence="7">
    <location>
        <position position="1"/>
    </location>
</feature>
<feature type="transmembrane region" description="Helical" evidence="6">
    <location>
        <begin position="52"/>
        <end position="75"/>
    </location>
</feature>
<dbReference type="Pfam" id="PF01036">
    <property type="entry name" value="Bac_rhodopsin"/>
    <property type="match status" value="1"/>
</dbReference>
<dbReference type="SUPFAM" id="SSF81321">
    <property type="entry name" value="Family A G protein-coupled receptor-like"/>
    <property type="match status" value="1"/>
</dbReference>
<sequence>FITVPLQIIEFYFVLLAAKVALSSNTFWNLLIASFLMLFFGYLGEGGYINPFVGFVAGMFAWFYILYQLFAGVIAKESAKCDKSVVSAISAMRLIVTI</sequence>
<dbReference type="InterPro" id="IPR001425">
    <property type="entry name" value="Arc/bac/fun_rhodopsins"/>
</dbReference>
<accession>A0A0B4VC62</accession>
<comment type="similarity">
    <text evidence="2">Belongs to the archaeal/bacterial/fungal opsin family.</text>
</comment>
<dbReference type="GO" id="GO:0016020">
    <property type="term" value="C:membrane"/>
    <property type="evidence" value="ECO:0007669"/>
    <property type="project" value="UniProtKB-SubCell"/>
</dbReference>
<protein>
    <submittedName>
        <fullName evidence="7">Putative proteorhodopsin</fullName>
    </submittedName>
</protein>
<name>A0A0B4VC62_9ZZZZ</name>
<organism evidence="7">
    <name type="scientific">uncultured microorganism</name>
    <dbReference type="NCBI Taxonomy" id="358574"/>
    <lineage>
        <taxon>unclassified sequences</taxon>
        <taxon>environmental samples</taxon>
    </lineage>
</organism>
<keyword evidence="3 6" id="KW-0812">Transmembrane</keyword>
<evidence type="ECO:0000256" key="4">
    <source>
        <dbReference type="ARBA" id="ARBA00022989"/>
    </source>
</evidence>
<evidence type="ECO:0000313" key="7">
    <source>
        <dbReference type="EMBL" id="AJD18388.1"/>
    </source>
</evidence>
<dbReference type="EMBL" id="KJ929795">
    <property type="protein sequence ID" value="AJD18388.1"/>
    <property type="molecule type" value="Genomic_DNA"/>
</dbReference>
<keyword evidence="5 6" id="KW-0472">Membrane</keyword>
<evidence type="ECO:0000256" key="5">
    <source>
        <dbReference type="ARBA" id="ARBA00023136"/>
    </source>
</evidence>
<dbReference type="AlphaFoldDB" id="A0A0B4VC62"/>
<evidence type="ECO:0000256" key="2">
    <source>
        <dbReference type="ARBA" id="ARBA00008130"/>
    </source>
</evidence>
<keyword evidence="4 6" id="KW-1133">Transmembrane helix</keyword>
<comment type="subcellular location">
    <subcellularLocation>
        <location evidence="1">Membrane</location>
        <topology evidence="1">Multi-pass membrane protein</topology>
    </subcellularLocation>
</comment>
<feature type="transmembrane region" description="Helical" evidence="6">
    <location>
        <begin position="12"/>
        <end position="40"/>
    </location>
</feature>
<dbReference type="Gene3D" id="1.20.1070.10">
    <property type="entry name" value="Rhodopsin 7-helix transmembrane proteins"/>
    <property type="match status" value="1"/>
</dbReference>